<dbReference type="EMBL" id="RXHU01000066">
    <property type="protein sequence ID" value="RTE07156.1"/>
    <property type="molecule type" value="Genomic_DNA"/>
</dbReference>
<dbReference type="Pfam" id="PF01261">
    <property type="entry name" value="AP_endonuc_2"/>
    <property type="match status" value="1"/>
</dbReference>
<organism evidence="5 6">
    <name type="scientific">Paenibacillus whitsoniae</name>
    <dbReference type="NCBI Taxonomy" id="2496558"/>
    <lineage>
        <taxon>Bacteria</taxon>
        <taxon>Bacillati</taxon>
        <taxon>Bacillota</taxon>
        <taxon>Bacilli</taxon>
        <taxon>Bacillales</taxon>
        <taxon>Paenibacillaceae</taxon>
        <taxon>Paenibacillus</taxon>
    </lineage>
</organism>
<dbReference type="PANTHER" id="PTHR43489">
    <property type="entry name" value="ISOMERASE"/>
    <property type="match status" value="1"/>
</dbReference>
<feature type="domain" description="Xylose isomerase-like TIM barrel" evidence="4">
    <location>
        <begin position="22"/>
        <end position="246"/>
    </location>
</feature>
<evidence type="ECO:0000259" key="4">
    <source>
        <dbReference type="Pfam" id="PF01261"/>
    </source>
</evidence>
<feature type="active site" description="Proton donor/acceptor" evidence="3">
    <location>
        <position position="136"/>
    </location>
</feature>
<dbReference type="Gene3D" id="3.20.20.150">
    <property type="entry name" value="Divalent-metal-dependent TIM barrel enzymes"/>
    <property type="match status" value="1"/>
</dbReference>
<evidence type="ECO:0000313" key="6">
    <source>
        <dbReference type="Proteomes" id="UP000276128"/>
    </source>
</evidence>
<dbReference type="SUPFAM" id="SSF51658">
    <property type="entry name" value="Xylose isomerase-like"/>
    <property type="match status" value="1"/>
</dbReference>
<comment type="similarity">
    <text evidence="2">Belongs to the hyi family.</text>
</comment>
<dbReference type="GO" id="GO:0016853">
    <property type="term" value="F:isomerase activity"/>
    <property type="evidence" value="ECO:0007669"/>
    <property type="project" value="UniProtKB-KW"/>
</dbReference>
<name>A0A430J9S8_9BACL</name>
<dbReference type="PANTHER" id="PTHR43489:SF3">
    <property type="entry name" value="XYLOSE ISOMERASE DOMAIN PROTEIN TIM BARREL"/>
    <property type="match status" value="1"/>
</dbReference>
<evidence type="ECO:0000256" key="2">
    <source>
        <dbReference type="PIRNR" id="PIRNR006241"/>
    </source>
</evidence>
<dbReference type="RefSeq" id="WP_126143320.1">
    <property type="nucleotide sequence ID" value="NZ_RXHU01000066.1"/>
</dbReference>
<dbReference type="OrthoDB" id="9786584at2"/>
<dbReference type="Proteomes" id="UP000276128">
    <property type="component" value="Unassembled WGS sequence"/>
</dbReference>
<sequence>MKFSPSLAAVFRGAGRTTRDNIRLVKEMGYTSFEFWSWWNEDLDEVEQVMKEYDMTLGSTCTKMVSLTDRSQRESYLSGLRESIAVANQLNCKYLISQTGSELPGVSRAEMTDSLIEGLQAAAALLEGTGITLVVEPLNTRVDHKGYFLARSDEAFEIIRQVGSPQVKVLFDVYHQQITEGDVIRNLTANIADIGYFHIADNPGRHEIGTGEINYDNVLKAIHETGYTGFVGLEYMPKADALQTLQQFRERYACYWD</sequence>
<dbReference type="PIRSF" id="PIRSF006241">
    <property type="entry name" value="HyI"/>
    <property type="match status" value="1"/>
</dbReference>
<dbReference type="InterPro" id="IPR050417">
    <property type="entry name" value="Sugar_Epim/Isomerase"/>
</dbReference>
<accession>A0A430J9S8</accession>
<evidence type="ECO:0000256" key="1">
    <source>
        <dbReference type="ARBA" id="ARBA00023235"/>
    </source>
</evidence>
<dbReference type="InterPro" id="IPR026040">
    <property type="entry name" value="HyI-like"/>
</dbReference>
<dbReference type="InterPro" id="IPR036237">
    <property type="entry name" value="Xyl_isomerase-like_sf"/>
</dbReference>
<proteinExistence type="inferred from homology"/>
<dbReference type="AlphaFoldDB" id="A0A430J9S8"/>
<comment type="caution">
    <text evidence="5">The sequence shown here is derived from an EMBL/GenBank/DDBJ whole genome shotgun (WGS) entry which is preliminary data.</text>
</comment>
<reference evidence="5 6" key="1">
    <citation type="submission" date="2018-12" db="EMBL/GenBank/DDBJ databases">
        <title>Bacillus ochoae sp. nov., Paenibacillus whitsoniae sp. nov., Paenibacillus spiritus sp. nov. Isolated from the Mars Exploration Rover during spacecraft assembly.</title>
        <authorList>
            <person name="Seuylemezian A."/>
            <person name="Vaishampayan P."/>
        </authorList>
    </citation>
    <scope>NUCLEOTIDE SEQUENCE [LARGE SCALE GENOMIC DNA]</scope>
    <source>
        <strain evidence="5 6">MER 54</strain>
    </source>
</reference>
<evidence type="ECO:0000256" key="3">
    <source>
        <dbReference type="PIRSR" id="PIRSR006241-50"/>
    </source>
</evidence>
<keyword evidence="1 2" id="KW-0413">Isomerase</keyword>
<dbReference type="InterPro" id="IPR013022">
    <property type="entry name" value="Xyl_isomerase-like_TIM-brl"/>
</dbReference>
<protein>
    <submittedName>
        <fullName evidence="5">Glyoxylate-induced protein</fullName>
    </submittedName>
</protein>
<keyword evidence="6" id="KW-1185">Reference proteome</keyword>
<feature type="active site" description="Proton donor/acceptor" evidence="3">
    <location>
        <position position="234"/>
    </location>
</feature>
<gene>
    <name evidence="5" type="ORF">EJQ19_21630</name>
</gene>
<evidence type="ECO:0000313" key="5">
    <source>
        <dbReference type="EMBL" id="RTE07156.1"/>
    </source>
</evidence>